<proteinExistence type="inferred from homology"/>
<dbReference type="GO" id="GO:0005886">
    <property type="term" value="C:plasma membrane"/>
    <property type="evidence" value="ECO:0007669"/>
    <property type="project" value="UniProtKB-SubCell"/>
</dbReference>
<accession>A0A7V3ZUA4</accession>
<keyword evidence="6" id="KW-0378">Hydrolase</keyword>
<comment type="catalytic activity">
    <reaction evidence="10">
        <text>GTP + H2O = GDP + phosphate + H(+)</text>
        <dbReference type="Rhea" id="RHEA:19669"/>
        <dbReference type="ChEBI" id="CHEBI:15377"/>
        <dbReference type="ChEBI" id="CHEBI:15378"/>
        <dbReference type="ChEBI" id="CHEBI:37565"/>
        <dbReference type="ChEBI" id="CHEBI:43474"/>
        <dbReference type="ChEBI" id="CHEBI:58189"/>
        <dbReference type="EC" id="3.6.5.4"/>
    </reaction>
</comment>
<dbReference type="SMART" id="SM00962">
    <property type="entry name" value="SRP54"/>
    <property type="match status" value="1"/>
</dbReference>
<dbReference type="PROSITE" id="PS00300">
    <property type="entry name" value="SRP54"/>
    <property type="match status" value="1"/>
</dbReference>
<dbReference type="InterPro" id="IPR003593">
    <property type="entry name" value="AAA+_ATPase"/>
</dbReference>
<evidence type="ECO:0000256" key="7">
    <source>
        <dbReference type="ARBA" id="ARBA00023134"/>
    </source>
</evidence>
<comment type="caution">
    <text evidence="12">The sequence shown here is derived from an EMBL/GenBank/DDBJ whole genome shotgun (WGS) entry which is preliminary data.</text>
</comment>
<dbReference type="SMART" id="SM00382">
    <property type="entry name" value="AAA"/>
    <property type="match status" value="1"/>
</dbReference>
<dbReference type="InterPro" id="IPR004390">
    <property type="entry name" value="SR_rcpt_FtsY"/>
</dbReference>
<evidence type="ECO:0000256" key="8">
    <source>
        <dbReference type="ARBA" id="ARBA00023136"/>
    </source>
</evidence>
<evidence type="ECO:0000256" key="4">
    <source>
        <dbReference type="ARBA" id="ARBA00022490"/>
    </source>
</evidence>
<evidence type="ECO:0000313" key="12">
    <source>
        <dbReference type="EMBL" id="HGK63322.1"/>
    </source>
</evidence>
<evidence type="ECO:0000256" key="3">
    <source>
        <dbReference type="ARBA" id="ARBA00022475"/>
    </source>
</evidence>
<dbReference type="GO" id="GO:0005047">
    <property type="term" value="F:signal recognition particle binding"/>
    <property type="evidence" value="ECO:0007669"/>
    <property type="project" value="TreeGrafter"/>
</dbReference>
<dbReference type="Gene3D" id="1.20.120.140">
    <property type="entry name" value="Signal recognition particle SRP54, nucleotide-binding domain"/>
    <property type="match status" value="1"/>
</dbReference>
<keyword evidence="5" id="KW-0547">Nucleotide-binding</keyword>
<evidence type="ECO:0000256" key="9">
    <source>
        <dbReference type="ARBA" id="ARBA00023170"/>
    </source>
</evidence>
<dbReference type="EMBL" id="DTDR01000053">
    <property type="protein sequence ID" value="HGK63322.1"/>
    <property type="molecule type" value="Genomic_DNA"/>
</dbReference>
<feature type="domain" description="SRP54-type proteins GTP-binding" evidence="11">
    <location>
        <begin position="256"/>
        <end position="269"/>
    </location>
</feature>
<dbReference type="InterPro" id="IPR036225">
    <property type="entry name" value="SRP/SRP_N"/>
</dbReference>
<dbReference type="SUPFAM" id="SSF47364">
    <property type="entry name" value="Domain of the SRP/SRP receptor G-proteins"/>
    <property type="match status" value="1"/>
</dbReference>
<dbReference type="SUPFAM" id="SSF52540">
    <property type="entry name" value="P-loop containing nucleoside triphosphate hydrolases"/>
    <property type="match status" value="1"/>
</dbReference>
<keyword evidence="3" id="KW-1003">Cell membrane</keyword>
<evidence type="ECO:0000256" key="1">
    <source>
        <dbReference type="ARBA" id="ARBA00004413"/>
    </source>
</evidence>
<dbReference type="GO" id="GO:0005737">
    <property type="term" value="C:cytoplasm"/>
    <property type="evidence" value="ECO:0007669"/>
    <property type="project" value="UniProtKB-ARBA"/>
</dbReference>
<keyword evidence="4" id="KW-0963">Cytoplasm</keyword>
<dbReference type="InterPro" id="IPR042101">
    <property type="entry name" value="SRP54_N_sf"/>
</dbReference>
<evidence type="ECO:0000256" key="2">
    <source>
        <dbReference type="ARBA" id="ARBA00008531"/>
    </source>
</evidence>
<dbReference type="Gene3D" id="3.40.50.300">
    <property type="entry name" value="P-loop containing nucleotide triphosphate hydrolases"/>
    <property type="match status" value="1"/>
</dbReference>
<comment type="subcellular location">
    <subcellularLocation>
        <location evidence="1">Cell membrane</location>
        <topology evidence="1">Peripheral membrane protein</topology>
        <orientation evidence="1">Cytoplasmic side</orientation>
    </subcellularLocation>
</comment>
<keyword evidence="9" id="KW-0675">Receptor</keyword>
<dbReference type="GO" id="GO:0005525">
    <property type="term" value="F:GTP binding"/>
    <property type="evidence" value="ECO:0007669"/>
    <property type="project" value="UniProtKB-KW"/>
</dbReference>
<dbReference type="PANTHER" id="PTHR43134">
    <property type="entry name" value="SIGNAL RECOGNITION PARTICLE RECEPTOR SUBUNIT ALPHA"/>
    <property type="match status" value="1"/>
</dbReference>
<dbReference type="InterPro" id="IPR000897">
    <property type="entry name" value="SRP54_GTPase_dom"/>
</dbReference>
<dbReference type="PANTHER" id="PTHR43134:SF1">
    <property type="entry name" value="SIGNAL RECOGNITION PARTICLE RECEPTOR SUBUNIT ALPHA"/>
    <property type="match status" value="1"/>
</dbReference>
<dbReference type="GO" id="GO:0003924">
    <property type="term" value="F:GTPase activity"/>
    <property type="evidence" value="ECO:0007669"/>
    <property type="project" value="TreeGrafter"/>
</dbReference>
<dbReference type="Pfam" id="PF02881">
    <property type="entry name" value="SRP54_N"/>
    <property type="match status" value="1"/>
</dbReference>
<dbReference type="CDD" id="cd17874">
    <property type="entry name" value="FtsY"/>
    <property type="match status" value="1"/>
</dbReference>
<name>A0A7V3ZUA4_UNCW3</name>
<dbReference type="Pfam" id="PF00448">
    <property type="entry name" value="SRP54"/>
    <property type="match status" value="1"/>
</dbReference>
<dbReference type="InterPro" id="IPR013822">
    <property type="entry name" value="Signal_recog_particl_SRP54_hlx"/>
</dbReference>
<evidence type="ECO:0000259" key="11">
    <source>
        <dbReference type="PROSITE" id="PS00300"/>
    </source>
</evidence>
<comment type="similarity">
    <text evidence="2">Belongs to the GTP-binding SRP family.</text>
</comment>
<reference evidence="12" key="1">
    <citation type="journal article" date="2020" name="mSystems">
        <title>Genome- and Community-Level Interaction Insights into Carbon Utilization and Element Cycling Functions of Hydrothermarchaeota in Hydrothermal Sediment.</title>
        <authorList>
            <person name="Zhou Z."/>
            <person name="Liu Y."/>
            <person name="Xu W."/>
            <person name="Pan J."/>
            <person name="Luo Z.H."/>
            <person name="Li M."/>
        </authorList>
    </citation>
    <scope>NUCLEOTIDE SEQUENCE [LARGE SCALE GENOMIC DNA]</scope>
    <source>
        <strain evidence="12">SpSt-697</strain>
    </source>
</reference>
<dbReference type="NCBIfam" id="TIGR00064">
    <property type="entry name" value="ftsY"/>
    <property type="match status" value="1"/>
</dbReference>
<keyword evidence="8" id="KW-0472">Membrane</keyword>
<evidence type="ECO:0000256" key="5">
    <source>
        <dbReference type="ARBA" id="ARBA00022741"/>
    </source>
</evidence>
<evidence type="ECO:0000256" key="10">
    <source>
        <dbReference type="ARBA" id="ARBA00048027"/>
    </source>
</evidence>
<dbReference type="AlphaFoldDB" id="A0A7V3ZUA4"/>
<protein>
    <submittedName>
        <fullName evidence="12">Signal recognition particle-docking protein FtsY</fullName>
    </submittedName>
</protein>
<dbReference type="InterPro" id="IPR027417">
    <property type="entry name" value="P-loop_NTPase"/>
</dbReference>
<dbReference type="GO" id="GO:0006614">
    <property type="term" value="P:SRP-dependent cotranslational protein targeting to membrane"/>
    <property type="evidence" value="ECO:0007669"/>
    <property type="project" value="InterPro"/>
</dbReference>
<sequence length="286" mass="32026">MNILERLKNTLKKTKEKFKEIISTDNLEKLEEGLLSADIGIQLTKNLIEKCKKTPGDKKEVLKKELIKILSIPYKENFFSLPKVVLIIGVNGSGKTTKVGKLAYYYKTNNKKVIIASADTYRDGATEQLKIWAERINTEIVLSQKGQDAAAVVFDAIISAQKRKLDMVLVDTAGRLHTRKELIEELKKIVRIITKVKNSQPEEIFLTIDASVGQNGIEQAKIFQKEIGVTGIIVTKLDGTAKGGILIPIAYELKLPIRYIGCGENIEDLIPFSAEDFVNTIFDFEN</sequence>
<dbReference type="FunFam" id="3.40.50.300:FF:000053">
    <property type="entry name" value="Signal recognition particle receptor FtsY"/>
    <property type="match status" value="1"/>
</dbReference>
<evidence type="ECO:0000256" key="6">
    <source>
        <dbReference type="ARBA" id="ARBA00022801"/>
    </source>
</evidence>
<gene>
    <name evidence="12" type="primary">ftsY</name>
    <name evidence="12" type="ORF">ENU74_01800</name>
</gene>
<keyword evidence="7" id="KW-0342">GTP-binding</keyword>
<organism evidence="12">
    <name type="scientific">candidate division WOR-3 bacterium</name>
    <dbReference type="NCBI Taxonomy" id="2052148"/>
    <lineage>
        <taxon>Bacteria</taxon>
        <taxon>Bacteria division WOR-3</taxon>
    </lineage>
</organism>